<dbReference type="STRING" id="4072.A0A2G2Y390"/>
<proteinExistence type="predicted"/>
<feature type="domain" description="TF-B3" evidence="7">
    <location>
        <begin position="205"/>
        <end position="298"/>
    </location>
</feature>
<reference evidence="8 9" key="1">
    <citation type="journal article" date="2014" name="Nat. Genet.">
        <title>Genome sequence of the hot pepper provides insights into the evolution of pungency in Capsicum species.</title>
        <authorList>
            <person name="Kim S."/>
            <person name="Park M."/>
            <person name="Yeom S.I."/>
            <person name="Kim Y.M."/>
            <person name="Lee J.M."/>
            <person name="Lee H.A."/>
            <person name="Seo E."/>
            <person name="Choi J."/>
            <person name="Cheong K."/>
            <person name="Kim K.T."/>
            <person name="Jung K."/>
            <person name="Lee G.W."/>
            <person name="Oh S.K."/>
            <person name="Bae C."/>
            <person name="Kim S.B."/>
            <person name="Lee H.Y."/>
            <person name="Kim S.Y."/>
            <person name="Kim M.S."/>
            <person name="Kang B.C."/>
            <person name="Jo Y.D."/>
            <person name="Yang H.B."/>
            <person name="Jeong H.J."/>
            <person name="Kang W.H."/>
            <person name="Kwon J.K."/>
            <person name="Shin C."/>
            <person name="Lim J.Y."/>
            <person name="Park J.H."/>
            <person name="Huh J.H."/>
            <person name="Kim J.S."/>
            <person name="Kim B.D."/>
            <person name="Cohen O."/>
            <person name="Paran I."/>
            <person name="Suh M.C."/>
            <person name="Lee S.B."/>
            <person name="Kim Y.K."/>
            <person name="Shin Y."/>
            <person name="Noh S.J."/>
            <person name="Park J."/>
            <person name="Seo Y.S."/>
            <person name="Kwon S.Y."/>
            <person name="Kim H.A."/>
            <person name="Park J.M."/>
            <person name="Kim H.J."/>
            <person name="Choi S.B."/>
            <person name="Bosland P.W."/>
            <person name="Reeves G."/>
            <person name="Jo S.H."/>
            <person name="Lee B.W."/>
            <person name="Cho H.T."/>
            <person name="Choi H.S."/>
            <person name="Lee M.S."/>
            <person name="Yu Y."/>
            <person name="Do Choi Y."/>
            <person name="Park B.S."/>
            <person name="van Deynze A."/>
            <person name="Ashrafi H."/>
            <person name="Hill T."/>
            <person name="Kim W.T."/>
            <person name="Pai H.S."/>
            <person name="Ahn H.K."/>
            <person name="Yeam I."/>
            <person name="Giovannoni J.J."/>
            <person name="Rose J.K."/>
            <person name="Sorensen I."/>
            <person name="Lee S.J."/>
            <person name="Kim R.W."/>
            <person name="Choi I.Y."/>
            <person name="Choi B.S."/>
            <person name="Lim J.S."/>
            <person name="Lee Y.H."/>
            <person name="Choi D."/>
        </authorList>
    </citation>
    <scope>NUCLEOTIDE SEQUENCE [LARGE SCALE GENOMIC DNA]</scope>
    <source>
        <strain evidence="9">cv. CM334</strain>
    </source>
</reference>
<gene>
    <name evidence="8" type="ORF">T459_31906</name>
</gene>
<dbReference type="InterPro" id="IPR015300">
    <property type="entry name" value="DNA-bd_pseudobarrel_sf"/>
</dbReference>
<evidence type="ECO:0000313" key="8">
    <source>
        <dbReference type="EMBL" id="PHT64236.1"/>
    </source>
</evidence>
<evidence type="ECO:0000259" key="7">
    <source>
        <dbReference type="PROSITE" id="PS50863"/>
    </source>
</evidence>
<dbReference type="Gramene" id="PHT64236">
    <property type="protein sequence ID" value="PHT64236"/>
    <property type="gene ID" value="T459_31906"/>
</dbReference>
<dbReference type="EMBL" id="AYRZ02000017">
    <property type="protein sequence ID" value="PHT64236.1"/>
    <property type="molecule type" value="Genomic_DNA"/>
</dbReference>
<evidence type="ECO:0000313" key="9">
    <source>
        <dbReference type="Proteomes" id="UP000222542"/>
    </source>
</evidence>
<keyword evidence="4" id="KW-0804">Transcription</keyword>
<sequence>MWVVNKRRKRCLCVKQVNFISVFHKKVLCDKKVPPKLKGKFYRVVVRPALLYGAECWPVKNSHIQRMKVAEMRMLRWMCGLTRGDRVRNETIREKVGVTSVECKMREARLRWFGHVKRRGTDAPVRRCERLALDGFRRGRGRPKKYWGECKMREARLRWFGHVKRRGTDAPVRRCERLALDGFRRGRGRPKKYWGEVIRRDMEQLQLTEDMTLDRKFSSKKIPTGFTDYKNGKLPWKVSLRDRFGNMWTIEVTKTGREFYFQYGWVKFIEDNTVEFGDFFIFDYDGNGIFDFKLLGKTGCEKKGVGGLKLDVKEEEEEEISVENRKNVQSKAKNWASDSTSSSSDDDSDEECYMVEEEEEEDEEYEETEKVPCSIHRYVAVCKARDRHDPLGTDIFRSGRATPPKNPYFVAKIIPKRRNQLFIPLDVVRGYKLKLPSSMTIRDSVGREFEAKCKSWKDDYQFCCLLRKIEDCVLVYSTGLMNILYTQCHSSDKQNLKLVVDHAILTFRPIGQSPYPYPSTDPFDSVSAAVYNLGPDGRLQKFGFSSSDGKNP</sequence>
<evidence type="ECO:0000256" key="6">
    <source>
        <dbReference type="SAM" id="MobiDB-lite"/>
    </source>
</evidence>
<dbReference type="Gene3D" id="2.40.330.10">
    <property type="entry name" value="DNA-binding pseudobarrel domain"/>
    <property type="match status" value="1"/>
</dbReference>
<dbReference type="PANTHER" id="PTHR46238:SF8">
    <property type="entry name" value="ENDONUCLEASE_EXONUCLEASE_PHOSPHATASE DOMAIN-CONTAINING PROTEIN"/>
    <property type="match status" value="1"/>
</dbReference>
<evidence type="ECO:0000256" key="5">
    <source>
        <dbReference type="ARBA" id="ARBA00023242"/>
    </source>
</evidence>
<dbReference type="GO" id="GO:0003677">
    <property type="term" value="F:DNA binding"/>
    <property type="evidence" value="ECO:0007669"/>
    <property type="project" value="UniProtKB-KW"/>
</dbReference>
<comment type="caution">
    <text evidence="8">The sequence shown here is derived from an EMBL/GenBank/DDBJ whole genome shotgun (WGS) entry which is preliminary data.</text>
</comment>
<dbReference type="PROSITE" id="PS50863">
    <property type="entry name" value="B3"/>
    <property type="match status" value="1"/>
</dbReference>
<dbReference type="InterPro" id="IPR003340">
    <property type="entry name" value="B3_DNA-bd"/>
</dbReference>
<dbReference type="SMART" id="SM01019">
    <property type="entry name" value="B3"/>
    <property type="match status" value="1"/>
</dbReference>
<dbReference type="Pfam" id="PF02362">
    <property type="entry name" value="B3"/>
    <property type="match status" value="1"/>
</dbReference>
<accession>A0A2G2Y390</accession>
<name>A0A2G2Y390_CAPAN</name>
<evidence type="ECO:0000256" key="4">
    <source>
        <dbReference type="ARBA" id="ARBA00023163"/>
    </source>
</evidence>
<dbReference type="Proteomes" id="UP000222542">
    <property type="component" value="Unassembled WGS sequence"/>
</dbReference>
<dbReference type="CDD" id="cd10017">
    <property type="entry name" value="B3_DNA"/>
    <property type="match status" value="1"/>
</dbReference>
<evidence type="ECO:0000256" key="3">
    <source>
        <dbReference type="ARBA" id="ARBA00023125"/>
    </source>
</evidence>
<dbReference type="SUPFAM" id="SSF101936">
    <property type="entry name" value="DNA-binding pseudobarrel domain"/>
    <property type="match status" value="2"/>
</dbReference>
<keyword evidence="3" id="KW-0238">DNA-binding</keyword>
<evidence type="ECO:0000256" key="1">
    <source>
        <dbReference type="ARBA" id="ARBA00004123"/>
    </source>
</evidence>
<protein>
    <recommendedName>
        <fullName evidence="7">TF-B3 domain-containing protein</fullName>
    </recommendedName>
</protein>
<comment type="subcellular location">
    <subcellularLocation>
        <location evidence="1">Nucleus</location>
    </subcellularLocation>
</comment>
<dbReference type="GO" id="GO:0005634">
    <property type="term" value="C:nucleus"/>
    <property type="evidence" value="ECO:0007669"/>
    <property type="project" value="UniProtKB-SubCell"/>
</dbReference>
<evidence type="ECO:0000256" key="2">
    <source>
        <dbReference type="ARBA" id="ARBA00023015"/>
    </source>
</evidence>
<dbReference type="PANTHER" id="PTHR46238">
    <property type="entry name" value="REVERSE TRANSCRIPTASE DOMAIN-CONTAINING PROTEIN"/>
    <property type="match status" value="1"/>
</dbReference>
<keyword evidence="2" id="KW-0805">Transcription regulation</keyword>
<reference evidence="8 9" key="2">
    <citation type="journal article" date="2017" name="Genome Biol.">
        <title>New reference genome sequences of hot pepper reveal the massive evolution of plant disease-resistance genes by retroduplication.</title>
        <authorList>
            <person name="Kim S."/>
            <person name="Park J."/>
            <person name="Yeom S.I."/>
            <person name="Kim Y.M."/>
            <person name="Seo E."/>
            <person name="Kim K.T."/>
            <person name="Kim M.S."/>
            <person name="Lee J.M."/>
            <person name="Cheong K."/>
            <person name="Shin H.S."/>
            <person name="Kim S.B."/>
            <person name="Han K."/>
            <person name="Lee J."/>
            <person name="Park M."/>
            <person name="Lee H.A."/>
            <person name="Lee H.Y."/>
            <person name="Lee Y."/>
            <person name="Oh S."/>
            <person name="Lee J.H."/>
            <person name="Choi E."/>
            <person name="Choi E."/>
            <person name="Lee S.E."/>
            <person name="Jeon J."/>
            <person name="Kim H."/>
            <person name="Choi G."/>
            <person name="Song H."/>
            <person name="Lee J."/>
            <person name="Lee S.C."/>
            <person name="Kwon J.K."/>
            <person name="Lee H.Y."/>
            <person name="Koo N."/>
            <person name="Hong Y."/>
            <person name="Kim R.W."/>
            <person name="Kang W.H."/>
            <person name="Huh J.H."/>
            <person name="Kang B.C."/>
            <person name="Yang T.J."/>
            <person name="Lee Y.H."/>
            <person name="Bennetzen J.L."/>
            <person name="Choi D."/>
        </authorList>
    </citation>
    <scope>NUCLEOTIDE SEQUENCE [LARGE SCALE GENOMIC DNA]</scope>
    <source>
        <strain evidence="9">cv. CM334</strain>
    </source>
</reference>
<feature type="region of interest" description="Disordered" evidence="6">
    <location>
        <begin position="331"/>
        <end position="367"/>
    </location>
</feature>
<organism evidence="8 9">
    <name type="scientific">Capsicum annuum</name>
    <name type="common">Capsicum pepper</name>
    <dbReference type="NCBI Taxonomy" id="4072"/>
    <lineage>
        <taxon>Eukaryota</taxon>
        <taxon>Viridiplantae</taxon>
        <taxon>Streptophyta</taxon>
        <taxon>Embryophyta</taxon>
        <taxon>Tracheophyta</taxon>
        <taxon>Spermatophyta</taxon>
        <taxon>Magnoliopsida</taxon>
        <taxon>eudicotyledons</taxon>
        <taxon>Gunneridae</taxon>
        <taxon>Pentapetalae</taxon>
        <taxon>asterids</taxon>
        <taxon>lamiids</taxon>
        <taxon>Solanales</taxon>
        <taxon>Solanaceae</taxon>
        <taxon>Solanoideae</taxon>
        <taxon>Capsiceae</taxon>
        <taxon>Capsicum</taxon>
    </lineage>
</organism>
<keyword evidence="9" id="KW-1185">Reference proteome</keyword>
<feature type="compositionally biased region" description="Acidic residues" evidence="6">
    <location>
        <begin position="344"/>
        <end position="367"/>
    </location>
</feature>
<keyword evidence="5" id="KW-0539">Nucleus</keyword>
<dbReference type="AlphaFoldDB" id="A0A2G2Y390"/>